<reference evidence="3" key="2">
    <citation type="submission" date="2021-08" db="EMBL/GenBank/DDBJ databases">
        <authorList>
            <person name="Eriksson T."/>
        </authorList>
    </citation>
    <scope>NUCLEOTIDE SEQUENCE</scope>
    <source>
        <strain evidence="3">Stoneville</strain>
        <tissue evidence="3">Whole head</tissue>
    </source>
</reference>
<reference evidence="3" key="1">
    <citation type="journal article" date="2020" name="J Insects Food Feed">
        <title>The yellow mealworm (Tenebrio molitor) genome: a resource for the emerging insects as food and feed industry.</title>
        <authorList>
            <person name="Eriksson T."/>
            <person name="Andere A."/>
            <person name="Kelstrup H."/>
            <person name="Emery V."/>
            <person name="Picard C."/>
        </authorList>
    </citation>
    <scope>NUCLEOTIDE SEQUENCE</scope>
    <source>
        <strain evidence="3">Stoneville</strain>
        <tissue evidence="3">Whole head</tissue>
    </source>
</reference>
<evidence type="ECO:0000313" key="4">
    <source>
        <dbReference type="Proteomes" id="UP000719412"/>
    </source>
</evidence>
<organism evidence="3 4">
    <name type="scientific">Tenebrio molitor</name>
    <name type="common">Yellow mealworm beetle</name>
    <dbReference type="NCBI Taxonomy" id="7067"/>
    <lineage>
        <taxon>Eukaryota</taxon>
        <taxon>Metazoa</taxon>
        <taxon>Ecdysozoa</taxon>
        <taxon>Arthropoda</taxon>
        <taxon>Hexapoda</taxon>
        <taxon>Insecta</taxon>
        <taxon>Pterygota</taxon>
        <taxon>Neoptera</taxon>
        <taxon>Endopterygota</taxon>
        <taxon>Coleoptera</taxon>
        <taxon>Polyphaga</taxon>
        <taxon>Cucujiformia</taxon>
        <taxon>Tenebrionidae</taxon>
        <taxon>Tenebrio</taxon>
    </lineage>
</organism>
<accession>A0A8J6HD46</accession>
<dbReference type="Proteomes" id="UP000719412">
    <property type="component" value="Unassembled WGS sequence"/>
</dbReference>
<evidence type="ECO:0000256" key="1">
    <source>
        <dbReference type="SAM" id="MobiDB-lite"/>
    </source>
</evidence>
<feature type="region of interest" description="Disordered" evidence="1">
    <location>
        <begin position="268"/>
        <end position="292"/>
    </location>
</feature>
<evidence type="ECO:0000256" key="2">
    <source>
        <dbReference type="SAM" id="SignalP"/>
    </source>
</evidence>
<feature type="chain" id="PRO_5035261569" evidence="2">
    <location>
        <begin position="17"/>
        <end position="620"/>
    </location>
</feature>
<feature type="signal peptide" evidence="2">
    <location>
        <begin position="1"/>
        <end position="16"/>
    </location>
</feature>
<sequence>MSKVLLVFLFVQQTLSSPFLYSAPQALTSLISSASAGSGPVLNVADLRGDKPLKLQDSLDDDDFFKDSIDAVQNGEEMKDEMPPSLLQRKINKIVQKIRFVMMLTNTPSPSDDEFQKEQDEFDKEFEQDFGKQDLVEGSGYFYDKPVQKSAKQEASAGRGTFNPSDIGVFFMELVGTLRASKSRYRRGGWYCTSAGSFSVSVRTWSAESVAEKSRFGSNTPYIASTRHGQLRGPPMVETKPILLDSFIPASMQIIAHITELMKYDLKPPTGTTTTTTMRPTRPHKPGIYAPESPPGPEVYFAKGLSYEEYVERLKYPSGYNYFDRYKYPVEEEGRSLDDDVPQNIDLVLGKDLSDLVRLVNRVEEVAEPEDRDGQVQQFSQVYDDSDFRYLLLRQKKKPPTRAYVALLSLYDLLNKESKKLGLNKYNGYAQNVLIQLAEISTGTSSDQLRSVLSKIVQRRDTKNPQIIKRINDLLKDLEESSSYLNAALRYIPPLPFSIGVPNFGIKANPPRVGSVESVMLKIVVVLLASAAVSGEEDRIVPKKFLGPEWFKPITDSVTNLVALTKHPNFGGVQFLSPQNLWEKLHQKGGSLLTGPYASVFGAAHNGPVDYPFAFRKATE</sequence>
<keyword evidence="4" id="KW-1185">Reference proteome</keyword>
<dbReference type="AlphaFoldDB" id="A0A8J6HD46"/>
<feature type="compositionally biased region" description="Low complexity" evidence="1">
    <location>
        <begin position="268"/>
        <end position="280"/>
    </location>
</feature>
<protein>
    <submittedName>
        <fullName evidence="3">Uncharacterized protein</fullName>
    </submittedName>
</protein>
<gene>
    <name evidence="3" type="ORF">GEV33_011302</name>
</gene>
<proteinExistence type="predicted"/>
<keyword evidence="2" id="KW-0732">Signal</keyword>
<comment type="caution">
    <text evidence="3">The sequence shown here is derived from an EMBL/GenBank/DDBJ whole genome shotgun (WGS) entry which is preliminary data.</text>
</comment>
<name>A0A8J6HD46_TENMO</name>
<evidence type="ECO:0000313" key="3">
    <source>
        <dbReference type="EMBL" id="KAH0811488.1"/>
    </source>
</evidence>
<dbReference type="EMBL" id="JABDTM020026767">
    <property type="protein sequence ID" value="KAH0811488.1"/>
    <property type="molecule type" value="Genomic_DNA"/>
</dbReference>